<dbReference type="SUPFAM" id="SSF52047">
    <property type="entry name" value="RNI-like"/>
    <property type="match status" value="1"/>
</dbReference>
<organism evidence="1 2">
    <name type="scientific">Folsomia candida</name>
    <name type="common">Springtail</name>
    <dbReference type="NCBI Taxonomy" id="158441"/>
    <lineage>
        <taxon>Eukaryota</taxon>
        <taxon>Metazoa</taxon>
        <taxon>Ecdysozoa</taxon>
        <taxon>Arthropoda</taxon>
        <taxon>Hexapoda</taxon>
        <taxon>Collembola</taxon>
        <taxon>Entomobryomorpha</taxon>
        <taxon>Isotomoidea</taxon>
        <taxon>Isotomidae</taxon>
        <taxon>Proisotominae</taxon>
        <taxon>Folsomia</taxon>
    </lineage>
</organism>
<dbReference type="AlphaFoldDB" id="A0A226EXG4"/>
<evidence type="ECO:0000313" key="2">
    <source>
        <dbReference type="Proteomes" id="UP000198287"/>
    </source>
</evidence>
<sequence>MEISTSMKAVPSHLMDDVFQNDLILENIFTSLNLPSLRSIRLVCIKWNQLSGRMFADKSLVRLRLVQNTYSSSDMIYTNLEVNGTSNFTIHSGKCIKSVIGTQLDSFKNFAILFNTYQHSEQAYADMLQLVRHLWSPTGSISHMETFDDPRIPKRLLFSLVEAFNSFRKVEMTLNFRTGYENGLQFNCDTLNVVQPCPYSSLKDGVMSHFFNLKRIIFNHCYNLKDFFAYMETNLNKFDKLVEIEIFDCIGNLYDLKPLSRLERGLKTLKIQLYSDHDTRVEFDDFIVLEMILVRHSSTLKELSLAVLSLQREKITPIPKFASIKFPKLQKLALDMTAFEHCTSGCTDKMDSRDIFNIGVAVEGGNFLNRFPLLTHLEISLAHSTFQSILSRITVEELEGKYNVYVRQDKVVKNWYE</sequence>
<protein>
    <submittedName>
        <fullName evidence="1">Uncharacterized protein</fullName>
    </submittedName>
</protein>
<dbReference type="InterPro" id="IPR032675">
    <property type="entry name" value="LRR_dom_sf"/>
</dbReference>
<accession>A0A226EXG4</accession>
<name>A0A226EXG4_FOLCA</name>
<reference evidence="1 2" key="1">
    <citation type="submission" date="2015-12" db="EMBL/GenBank/DDBJ databases">
        <title>The genome of Folsomia candida.</title>
        <authorList>
            <person name="Faddeeva A."/>
            <person name="Derks M.F."/>
            <person name="Anvar Y."/>
            <person name="Smit S."/>
            <person name="Van Straalen N."/>
            <person name="Roelofs D."/>
        </authorList>
    </citation>
    <scope>NUCLEOTIDE SEQUENCE [LARGE SCALE GENOMIC DNA]</scope>
    <source>
        <strain evidence="1 2">VU population</strain>
        <tissue evidence="1">Whole body</tissue>
    </source>
</reference>
<dbReference type="Gene3D" id="3.80.10.10">
    <property type="entry name" value="Ribonuclease Inhibitor"/>
    <property type="match status" value="1"/>
</dbReference>
<keyword evidence="2" id="KW-1185">Reference proteome</keyword>
<proteinExistence type="predicted"/>
<comment type="caution">
    <text evidence="1">The sequence shown here is derived from an EMBL/GenBank/DDBJ whole genome shotgun (WGS) entry which is preliminary data.</text>
</comment>
<dbReference type="EMBL" id="LNIX01000001">
    <property type="protein sequence ID" value="OXA61868.1"/>
    <property type="molecule type" value="Genomic_DNA"/>
</dbReference>
<dbReference type="Proteomes" id="UP000198287">
    <property type="component" value="Unassembled WGS sequence"/>
</dbReference>
<gene>
    <name evidence="1" type="ORF">Fcan01_01252</name>
</gene>
<evidence type="ECO:0000313" key="1">
    <source>
        <dbReference type="EMBL" id="OXA61868.1"/>
    </source>
</evidence>